<comment type="caution">
    <text evidence="1">The sequence shown here is derived from an EMBL/GenBank/DDBJ whole genome shotgun (WGS) entry which is preliminary data.</text>
</comment>
<keyword evidence="2" id="KW-1185">Reference proteome</keyword>
<dbReference type="AlphaFoldDB" id="A0A179DN20"/>
<accession>A0A179DN20</accession>
<gene>
    <name evidence="1" type="ORF">A5893_03975</name>
</gene>
<protein>
    <submittedName>
        <fullName evidence="1">Uncharacterized protein</fullName>
    </submittedName>
</protein>
<dbReference type="EMBL" id="LWHJ01000011">
    <property type="protein sequence ID" value="OAQ42278.1"/>
    <property type="molecule type" value="Genomic_DNA"/>
</dbReference>
<evidence type="ECO:0000313" key="1">
    <source>
        <dbReference type="EMBL" id="OAQ42278.1"/>
    </source>
</evidence>
<proteinExistence type="predicted"/>
<name>A0A179DN20_9SPHI</name>
<dbReference type="Proteomes" id="UP000078459">
    <property type="component" value="Unassembled WGS sequence"/>
</dbReference>
<organism evidence="1 2">
    <name type="scientific">Pedobacter psychrophilus</name>
    <dbReference type="NCBI Taxonomy" id="1826909"/>
    <lineage>
        <taxon>Bacteria</taxon>
        <taxon>Pseudomonadati</taxon>
        <taxon>Bacteroidota</taxon>
        <taxon>Sphingobacteriia</taxon>
        <taxon>Sphingobacteriales</taxon>
        <taxon>Sphingobacteriaceae</taxon>
        <taxon>Pedobacter</taxon>
    </lineage>
</organism>
<sequence length="61" mass="7164">MNYNIIYEDFWRLDFYKQLNTKLTNGITKFSMPKSLQSLNLGNQEKSVQSIPPSKSLNYIC</sequence>
<evidence type="ECO:0000313" key="2">
    <source>
        <dbReference type="Proteomes" id="UP000078459"/>
    </source>
</evidence>
<reference evidence="1 2" key="2">
    <citation type="submission" date="2016-06" db="EMBL/GenBank/DDBJ databases">
        <title>Pedobacter psychrophilus sp. nov., isolated from Antarctic fragmentary rock.</title>
        <authorList>
            <person name="Svec P."/>
        </authorList>
    </citation>
    <scope>NUCLEOTIDE SEQUENCE [LARGE SCALE GENOMIC DNA]</scope>
    <source>
        <strain evidence="1 2">CCM 8644</strain>
    </source>
</reference>
<dbReference type="STRING" id="1826909.A5893_03975"/>
<reference evidence="1 2" key="1">
    <citation type="submission" date="2016-04" db="EMBL/GenBank/DDBJ databases">
        <authorList>
            <person name="Evans L.H."/>
            <person name="Alamgir A."/>
            <person name="Owens N."/>
            <person name="Weber N.D."/>
            <person name="Virtaneva K."/>
            <person name="Barbian K."/>
            <person name="Babar A."/>
            <person name="Rosenke K."/>
        </authorList>
    </citation>
    <scope>NUCLEOTIDE SEQUENCE [LARGE SCALE GENOMIC DNA]</scope>
    <source>
        <strain evidence="1 2">CCM 8644</strain>
    </source>
</reference>